<dbReference type="InterPro" id="IPR029058">
    <property type="entry name" value="AB_hydrolase_fold"/>
</dbReference>
<dbReference type="InterPro" id="IPR000073">
    <property type="entry name" value="AB_hydrolase_1"/>
</dbReference>
<sequence>MLAAPDIQNRPAQQGFCPFGDHVTWYRVVGDLRGGLAPLVVAHGGPGCTHDYVDAYKSIAKTGRAVVFYDQIGNGRSTHLPDAAADFWTVDLFLEELDGLLRHLEIQDDYCLLGQSWGGMLAAEHAVLRPNGLKALIIANSPSCFRTWVEEALRLRRDLPDGLHETLLTYEEKSAFEHPDYLAATDVFYRNHVCRMDPWPAEVVATFDAIAAYPTVYHTMNGPTEFHVIGTLKDWTIEARLHLIEAPTLVLTGRFDEATPRAAEAYANNIPCAQWVILGKSSHMPHVEEHDLCMSVVADFLKRSAK</sequence>
<dbReference type="PIRSF" id="PIRSF005539">
    <property type="entry name" value="Pept_S33_TRI_F1"/>
    <property type="match status" value="1"/>
</dbReference>
<dbReference type="Proteomes" id="UP000220034">
    <property type="component" value="Unassembled WGS sequence"/>
</dbReference>
<keyword evidence="7" id="KW-1185">Reference proteome</keyword>
<comment type="similarity">
    <text evidence="1 3">Belongs to the peptidase S33 family.</text>
</comment>
<feature type="active site" evidence="4">
    <location>
        <position position="256"/>
    </location>
</feature>
<feature type="domain" description="AB hydrolase-1" evidence="5">
    <location>
        <begin position="38"/>
        <end position="289"/>
    </location>
</feature>
<proteinExistence type="inferred from homology"/>
<dbReference type="Gene3D" id="3.40.50.1820">
    <property type="entry name" value="alpha/beta hydrolase"/>
    <property type="match status" value="1"/>
</dbReference>
<name>A0A2C9CWQ6_9RHOB</name>
<protein>
    <submittedName>
        <fullName evidence="6">L-proline amide hydrolase</fullName>
    </submittedName>
</protein>
<organism evidence="6 7">
    <name type="scientific">Pontivivens marinum</name>
    <dbReference type="NCBI Taxonomy" id="1690039"/>
    <lineage>
        <taxon>Bacteria</taxon>
        <taxon>Pseudomonadati</taxon>
        <taxon>Pseudomonadota</taxon>
        <taxon>Alphaproteobacteria</taxon>
        <taxon>Rhodobacterales</taxon>
        <taxon>Paracoccaceae</taxon>
        <taxon>Pontivivens</taxon>
    </lineage>
</organism>
<dbReference type="GO" id="GO:0008233">
    <property type="term" value="F:peptidase activity"/>
    <property type="evidence" value="ECO:0007669"/>
    <property type="project" value="InterPro"/>
</dbReference>
<dbReference type="OrthoDB" id="9796770at2"/>
<evidence type="ECO:0000256" key="2">
    <source>
        <dbReference type="ARBA" id="ARBA00022801"/>
    </source>
</evidence>
<dbReference type="GO" id="GO:0006508">
    <property type="term" value="P:proteolysis"/>
    <property type="evidence" value="ECO:0007669"/>
    <property type="project" value="InterPro"/>
</dbReference>
<keyword evidence="2 3" id="KW-0378">Hydrolase</keyword>
<evidence type="ECO:0000259" key="5">
    <source>
        <dbReference type="Pfam" id="PF00561"/>
    </source>
</evidence>
<evidence type="ECO:0000313" key="7">
    <source>
        <dbReference type="Proteomes" id="UP000220034"/>
    </source>
</evidence>
<evidence type="ECO:0000256" key="4">
    <source>
        <dbReference type="PIRSR" id="PIRSR005539-1"/>
    </source>
</evidence>
<evidence type="ECO:0000313" key="6">
    <source>
        <dbReference type="EMBL" id="SOH95623.1"/>
    </source>
</evidence>
<gene>
    <name evidence="6" type="ORF">SAMN06273572_11335</name>
</gene>
<accession>A0A2C9CWQ6</accession>
<dbReference type="Pfam" id="PF00561">
    <property type="entry name" value="Abhydrolase_1"/>
    <property type="match status" value="1"/>
</dbReference>
<dbReference type="SUPFAM" id="SSF53474">
    <property type="entry name" value="alpha/beta-Hydrolases"/>
    <property type="match status" value="1"/>
</dbReference>
<dbReference type="NCBIfam" id="TIGR01250">
    <property type="entry name" value="pro_imino_pep_2"/>
    <property type="match status" value="1"/>
</dbReference>
<evidence type="ECO:0000256" key="1">
    <source>
        <dbReference type="ARBA" id="ARBA00010088"/>
    </source>
</evidence>
<dbReference type="InterPro" id="IPR005945">
    <property type="entry name" value="Pro_imino_pep"/>
</dbReference>
<dbReference type="EMBL" id="OCTN01000013">
    <property type="protein sequence ID" value="SOH95623.1"/>
    <property type="molecule type" value="Genomic_DNA"/>
</dbReference>
<dbReference type="AlphaFoldDB" id="A0A2C9CWQ6"/>
<feature type="active site" description="Proton donor" evidence="4">
    <location>
        <position position="283"/>
    </location>
</feature>
<dbReference type="InterPro" id="IPR002410">
    <property type="entry name" value="Peptidase_S33"/>
</dbReference>
<dbReference type="PRINTS" id="PR00793">
    <property type="entry name" value="PROAMNOPTASE"/>
</dbReference>
<dbReference type="PANTHER" id="PTHR43194">
    <property type="entry name" value="HYDROLASE ALPHA/BETA FOLD FAMILY"/>
    <property type="match status" value="1"/>
</dbReference>
<reference evidence="7" key="1">
    <citation type="submission" date="2017-09" db="EMBL/GenBank/DDBJ databases">
        <authorList>
            <person name="Varghese N."/>
            <person name="Submissions S."/>
        </authorList>
    </citation>
    <scope>NUCLEOTIDE SEQUENCE [LARGE SCALE GENOMIC DNA]</scope>
    <source>
        <strain evidence="7">C7</strain>
    </source>
</reference>
<feature type="active site" description="Nucleophile" evidence="4">
    <location>
        <position position="116"/>
    </location>
</feature>
<dbReference type="InterPro" id="IPR050228">
    <property type="entry name" value="Carboxylesterase_BioH"/>
</dbReference>
<evidence type="ECO:0000256" key="3">
    <source>
        <dbReference type="PIRNR" id="PIRNR005539"/>
    </source>
</evidence>
<dbReference type="PANTHER" id="PTHR43194:SF2">
    <property type="entry name" value="PEROXISOMAL MEMBRANE PROTEIN LPX1"/>
    <property type="match status" value="1"/>
</dbReference>